<name>A0ABP9ES23_9ACTN</name>
<dbReference type="HAMAP" id="MF_01940">
    <property type="entry name" value="RNA_CPDase"/>
    <property type="match status" value="1"/>
</dbReference>
<evidence type="ECO:0000313" key="4">
    <source>
        <dbReference type="Proteomes" id="UP001501752"/>
    </source>
</evidence>
<keyword evidence="4" id="KW-1185">Reference proteome</keyword>
<dbReference type="Proteomes" id="UP001501752">
    <property type="component" value="Unassembled WGS sequence"/>
</dbReference>
<dbReference type="RefSeq" id="WP_345701640.1">
    <property type="nucleotide sequence ID" value="NZ_BAABIS010000001.1"/>
</dbReference>
<comment type="catalytic activity">
    <reaction evidence="2">
        <text>a 3'-end 2',3'-cyclophospho-ribonucleotide-RNA + H2O = a 3'-end 2'-phospho-ribonucleotide-RNA + H(+)</text>
        <dbReference type="Rhea" id="RHEA:11828"/>
        <dbReference type="Rhea" id="RHEA-COMP:10464"/>
        <dbReference type="Rhea" id="RHEA-COMP:17353"/>
        <dbReference type="ChEBI" id="CHEBI:15377"/>
        <dbReference type="ChEBI" id="CHEBI:15378"/>
        <dbReference type="ChEBI" id="CHEBI:83064"/>
        <dbReference type="ChEBI" id="CHEBI:173113"/>
        <dbReference type="EC" id="3.1.4.58"/>
    </reaction>
</comment>
<feature type="short sequence motif" description="HXTX 1" evidence="2">
    <location>
        <begin position="49"/>
        <end position="52"/>
    </location>
</feature>
<protein>
    <recommendedName>
        <fullName evidence="2">RNA 2',3'-cyclic phosphodiesterase</fullName>
        <shortName evidence="2">RNA 2',3'-CPDase</shortName>
        <ecNumber evidence="2">3.1.4.58</ecNumber>
    </recommendedName>
</protein>
<accession>A0ABP9ES23</accession>
<comment type="function">
    <text evidence="2">Hydrolyzes RNA 2',3'-cyclic phosphodiester to an RNA 2'-phosphomonoester.</text>
</comment>
<reference evidence="4" key="1">
    <citation type="journal article" date="2019" name="Int. J. Syst. Evol. Microbiol.">
        <title>The Global Catalogue of Microorganisms (GCM) 10K type strain sequencing project: providing services to taxonomists for standard genome sequencing and annotation.</title>
        <authorList>
            <consortium name="The Broad Institute Genomics Platform"/>
            <consortium name="The Broad Institute Genome Sequencing Center for Infectious Disease"/>
            <person name="Wu L."/>
            <person name="Ma J."/>
        </authorList>
    </citation>
    <scope>NUCLEOTIDE SEQUENCE [LARGE SCALE GENOMIC DNA]</scope>
    <source>
        <strain evidence="4">JCM 13006</strain>
    </source>
</reference>
<dbReference type="PANTHER" id="PTHR35561:SF1">
    <property type="entry name" value="RNA 2',3'-CYCLIC PHOSPHODIESTERASE"/>
    <property type="match status" value="1"/>
</dbReference>
<dbReference type="Pfam" id="PF13563">
    <property type="entry name" value="2_5_RNA_ligase2"/>
    <property type="match status" value="1"/>
</dbReference>
<feature type="active site" description="Proton donor" evidence="2">
    <location>
        <position position="49"/>
    </location>
</feature>
<dbReference type="NCBIfam" id="TIGR02258">
    <property type="entry name" value="2_5_ligase"/>
    <property type="match status" value="1"/>
</dbReference>
<dbReference type="InterPro" id="IPR004175">
    <property type="entry name" value="RNA_CPDase"/>
</dbReference>
<dbReference type="EC" id="3.1.4.58" evidence="2"/>
<comment type="similarity">
    <text evidence="2">Belongs to the 2H phosphoesterase superfamily. ThpR family.</text>
</comment>
<dbReference type="InterPro" id="IPR009097">
    <property type="entry name" value="Cyclic_Pdiesterase"/>
</dbReference>
<proteinExistence type="inferred from homology"/>
<sequence>MNDQPTSPTLRVFVALAPPDEAKDELARALSPAYTDHPRLRWNRIEDWHITLAFLGELPAAAVPPLRAALAERTGSYPALRLRLHGGGHFDERLLWSGIDGDLEGLHLLAADVRKLARDCGIEFRERPLRPHLTLARARRDDTTGVPRAAAGLAAFAGRPWHTERLHLVGSNIGRGPGTIRYRDIESWPLGAAAARTGPVVGGGCEPGAHTNVEA</sequence>
<organism evidence="3 4">
    <name type="scientific">Kitasatospora terrestris</name>
    <dbReference type="NCBI Taxonomy" id="258051"/>
    <lineage>
        <taxon>Bacteria</taxon>
        <taxon>Bacillati</taxon>
        <taxon>Actinomycetota</taxon>
        <taxon>Actinomycetes</taxon>
        <taxon>Kitasatosporales</taxon>
        <taxon>Streptomycetaceae</taxon>
        <taxon>Kitasatospora</taxon>
    </lineage>
</organism>
<evidence type="ECO:0000256" key="2">
    <source>
        <dbReference type="HAMAP-Rule" id="MF_01940"/>
    </source>
</evidence>
<feature type="active site" description="Proton acceptor" evidence="2">
    <location>
        <position position="132"/>
    </location>
</feature>
<feature type="short sequence motif" description="HXTX 2" evidence="2">
    <location>
        <begin position="132"/>
        <end position="135"/>
    </location>
</feature>
<evidence type="ECO:0000256" key="1">
    <source>
        <dbReference type="ARBA" id="ARBA00022801"/>
    </source>
</evidence>
<gene>
    <name evidence="3" type="primary">thpR_2</name>
    <name evidence="3" type="ORF">GCM10023235_77780</name>
</gene>
<dbReference type="PANTHER" id="PTHR35561">
    <property type="entry name" value="RNA 2',3'-CYCLIC PHOSPHODIESTERASE"/>
    <property type="match status" value="1"/>
</dbReference>
<keyword evidence="1 2" id="KW-0378">Hydrolase</keyword>
<evidence type="ECO:0000313" key="3">
    <source>
        <dbReference type="EMBL" id="GAA4885195.1"/>
    </source>
</evidence>
<comment type="caution">
    <text evidence="3">The sequence shown here is derived from an EMBL/GenBank/DDBJ whole genome shotgun (WGS) entry which is preliminary data.</text>
</comment>
<dbReference type="SUPFAM" id="SSF55144">
    <property type="entry name" value="LigT-like"/>
    <property type="match status" value="1"/>
</dbReference>
<dbReference type="EMBL" id="BAABIS010000001">
    <property type="protein sequence ID" value="GAA4885195.1"/>
    <property type="molecule type" value="Genomic_DNA"/>
</dbReference>
<dbReference type="Gene3D" id="3.90.1140.10">
    <property type="entry name" value="Cyclic phosphodiesterase"/>
    <property type="match status" value="1"/>
</dbReference>